<comment type="cofactor">
    <cofactor evidence="1">
        <name>L-ascorbate</name>
        <dbReference type="ChEBI" id="CHEBI:38290"/>
    </cofactor>
</comment>
<comment type="caution">
    <text evidence="7">The sequence shown here is derived from an EMBL/GenBank/DDBJ whole genome shotgun (WGS) entry which is preliminary data.</text>
</comment>
<dbReference type="Gene3D" id="2.60.120.620">
    <property type="entry name" value="q2cbj1_9rhob like domain"/>
    <property type="match status" value="1"/>
</dbReference>
<dbReference type="GO" id="GO:0005506">
    <property type="term" value="F:iron ion binding"/>
    <property type="evidence" value="ECO:0007669"/>
    <property type="project" value="InterPro"/>
</dbReference>
<dbReference type="GO" id="GO:0031418">
    <property type="term" value="F:L-ascorbic acid binding"/>
    <property type="evidence" value="ECO:0007669"/>
    <property type="project" value="InterPro"/>
</dbReference>
<dbReference type="SMART" id="SM00702">
    <property type="entry name" value="P4Hc"/>
    <property type="match status" value="1"/>
</dbReference>
<dbReference type="InterPro" id="IPR044862">
    <property type="entry name" value="Pro_4_hyd_alph_FE2OG_OXY"/>
</dbReference>
<dbReference type="OrthoDB" id="420380at2759"/>
<accession>A0A0M0J5V6</accession>
<evidence type="ECO:0000256" key="4">
    <source>
        <dbReference type="ARBA" id="ARBA00023002"/>
    </source>
</evidence>
<evidence type="ECO:0000256" key="1">
    <source>
        <dbReference type="ARBA" id="ARBA00001961"/>
    </source>
</evidence>
<dbReference type="GO" id="GO:0004656">
    <property type="term" value="F:procollagen-proline 4-dioxygenase activity"/>
    <property type="evidence" value="ECO:0007669"/>
    <property type="project" value="TreeGrafter"/>
</dbReference>
<dbReference type="EMBL" id="JWZX01003340">
    <property type="protein sequence ID" value="KOO21722.1"/>
    <property type="molecule type" value="Genomic_DNA"/>
</dbReference>
<reference evidence="8" key="1">
    <citation type="journal article" date="2015" name="PLoS Genet.">
        <title>Genome Sequence and Transcriptome Analyses of Chrysochromulina tobin: Metabolic Tools for Enhanced Algal Fitness in the Prominent Order Prymnesiales (Haptophyceae).</title>
        <authorList>
            <person name="Hovde B.T."/>
            <person name="Deodato C.R."/>
            <person name="Hunsperger H.M."/>
            <person name="Ryken S.A."/>
            <person name="Yost W."/>
            <person name="Jha R.K."/>
            <person name="Patterson J."/>
            <person name="Monnat R.J. Jr."/>
            <person name="Barlow S.B."/>
            <person name="Starkenburg S.R."/>
            <person name="Cattolico R.A."/>
        </authorList>
    </citation>
    <scope>NUCLEOTIDE SEQUENCE</scope>
    <source>
        <strain evidence="8">CCMP291</strain>
    </source>
</reference>
<evidence type="ECO:0000313" key="8">
    <source>
        <dbReference type="Proteomes" id="UP000037460"/>
    </source>
</evidence>
<evidence type="ECO:0000256" key="5">
    <source>
        <dbReference type="ARBA" id="ARBA00023004"/>
    </source>
</evidence>
<dbReference type="PANTHER" id="PTHR10869">
    <property type="entry name" value="PROLYL 4-HYDROXYLASE ALPHA SUBUNIT"/>
    <property type="match status" value="1"/>
</dbReference>
<evidence type="ECO:0000313" key="7">
    <source>
        <dbReference type="EMBL" id="KOO21722.1"/>
    </source>
</evidence>
<dbReference type="AlphaFoldDB" id="A0A0M0J5V6"/>
<evidence type="ECO:0000259" key="6">
    <source>
        <dbReference type="PROSITE" id="PS51471"/>
    </source>
</evidence>
<name>A0A0M0J5V6_9EUKA</name>
<evidence type="ECO:0000256" key="2">
    <source>
        <dbReference type="ARBA" id="ARBA00022723"/>
    </source>
</evidence>
<proteinExistence type="predicted"/>
<keyword evidence="2" id="KW-0479">Metal-binding</keyword>
<keyword evidence="4" id="KW-0560">Oxidoreductase</keyword>
<organism evidence="7 8">
    <name type="scientific">Chrysochromulina tobinii</name>
    <dbReference type="NCBI Taxonomy" id="1460289"/>
    <lineage>
        <taxon>Eukaryota</taxon>
        <taxon>Haptista</taxon>
        <taxon>Haptophyta</taxon>
        <taxon>Prymnesiophyceae</taxon>
        <taxon>Prymnesiales</taxon>
        <taxon>Chrysochromulinaceae</taxon>
        <taxon>Chrysochromulina</taxon>
    </lineage>
</organism>
<dbReference type="PROSITE" id="PS51471">
    <property type="entry name" value="FE2OG_OXY"/>
    <property type="match status" value="1"/>
</dbReference>
<keyword evidence="5" id="KW-0408">Iron</keyword>
<feature type="domain" description="Fe2OG dioxygenase" evidence="6">
    <location>
        <begin position="162"/>
        <end position="267"/>
    </location>
</feature>
<dbReference type="Pfam" id="PF13640">
    <property type="entry name" value="2OG-FeII_Oxy_3"/>
    <property type="match status" value="1"/>
</dbReference>
<dbReference type="InterPro" id="IPR006620">
    <property type="entry name" value="Pro_4_hyd_alph"/>
</dbReference>
<dbReference type="Proteomes" id="UP000037460">
    <property type="component" value="Unassembled WGS sequence"/>
</dbReference>
<sequence length="285" mass="31542">MMATVGDPMPVDETFPHLRKVHSSPEIYLIKDFLSEDECNALKAEALNRGLSQSPVKYGGWTQDVGEALRLLSVGPAVWIALLPELNAHGKSTIEIAVEVMGTWVAATLSFGVLLLGWAKWRETQLQALRTSTSVRLDASVSCAHKYEMRARQLLTLPSSETFEGVDIIRYERGQALKPHFDANREARLEDAERGGQVLATAIVYLNDVRSGGRTRFGRLGLDVQPQRGECLLFFPADKNGAFDERTEHEGMEADEEKWLARIWVHENAVSTRGVTATPARLAGA</sequence>
<keyword evidence="3 7" id="KW-0223">Dioxygenase</keyword>
<dbReference type="InterPro" id="IPR045054">
    <property type="entry name" value="P4HA-like"/>
</dbReference>
<dbReference type="PANTHER" id="PTHR10869:SF226">
    <property type="entry name" value="PROLYL 4-HYDROXYLASE ALPHA SUBUNIT DOMAIN-CONTAINING PROTEIN"/>
    <property type="match status" value="1"/>
</dbReference>
<dbReference type="GO" id="GO:0005783">
    <property type="term" value="C:endoplasmic reticulum"/>
    <property type="evidence" value="ECO:0007669"/>
    <property type="project" value="TreeGrafter"/>
</dbReference>
<protein>
    <submittedName>
        <fullName evidence="7">Procollagen-proline dioxygenase</fullName>
    </submittedName>
</protein>
<dbReference type="InterPro" id="IPR005123">
    <property type="entry name" value="Oxoglu/Fe-dep_dioxygenase_dom"/>
</dbReference>
<gene>
    <name evidence="7" type="ORF">Ctob_006278</name>
</gene>
<evidence type="ECO:0000256" key="3">
    <source>
        <dbReference type="ARBA" id="ARBA00022964"/>
    </source>
</evidence>
<keyword evidence="8" id="KW-1185">Reference proteome</keyword>